<evidence type="ECO:0000256" key="7">
    <source>
        <dbReference type="ARBA" id="ARBA00023128"/>
    </source>
</evidence>
<feature type="compositionally biased region" description="Pro residues" evidence="10">
    <location>
        <begin position="1"/>
        <end position="16"/>
    </location>
</feature>
<keyword evidence="5" id="KW-0999">Mitochondrion inner membrane</keyword>
<keyword evidence="9" id="KW-0175">Coiled coil</keyword>
<feature type="coiled-coil region" evidence="9">
    <location>
        <begin position="146"/>
        <end position="186"/>
    </location>
</feature>
<dbReference type="EMBL" id="LJZO01000023">
    <property type="protein sequence ID" value="ROV95621.1"/>
    <property type="molecule type" value="Genomic_DNA"/>
</dbReference>
<accession>A0A423VX97</accession>
<evidence type="ECO:0000256" key="4">
    <source>
        <dbReference type="ARBA" id="ARBA00022692"/>
    </source>
</evidence>
<evidence type="ECO:0000313" key="12">
    <source>
        <dbReference type="Proteomes" id="UP000284375"/>
    </source>
</evidence>
<dbReference type="InterPro" id="IPR022533">
    <property type="entry name" value="Cox20"/>
</dbReference>
<dbReference type="AlphaFoldDB" id="A0A423VX97"/>
<dbReference type="GO" id="GO:0005743">
    <property type="term" value="C:mitochondrial inner membrane"/>
    <property type="evidence" value="ECO:0007669"/>
    <property type="project" value="UniProtKB-SubCell"/>
</dbReference>
<gene>
    <name evidence="11" type="ORF">VSDG_05310</name>
</gene>
<organism evidence="11 12">
    <name type="scientific">Cytospora chrysosperma</name>
    <name type="common">Cytospora canker fungus</name>
    <name type="synonym">Sphaeria chrysosperma</name>
    <dbReference type="NCBI Taxonomy" id="252740"/>
    <lineage>
        <taxon>Eukaryota</taxon>
        <taxon>Fungi</taxon>
        <taxon>Dikarya</taxon>
        <taxon>Ascomycota</taxon>
        <taxon>Pezizomycotina</taxon>
        <taxon>Sordariomycetes</taxon>
        <taxon>Sordariomycetidae</taxon>
        <taxon>Diaporthales</taxon>
        <taxon>Cytosporaceae</taxon>
        <taxon>Cytospora</taxon>
    </lineage>
</organism>
<keyword evidence="8" id="KW-0472">Membrane</keyword>
<evidence type="ECO:0000256" key="5">
    <source>
        <dbReference type="ARBA" id="ARBA00022792"/>
    </source>
</evidence>
<evidence type="ECO:0000256" key="6">
    <source>
        <dbReference type="ARBA" id="ARBA00022989"/>
    </source>
</evidence>
<keyword evidence="12" id="KW-1185">Reference proteome</keyword>
<comment type="similarity">
    <text evidence="2">Belongs to the COX20 family.</text>
</comment>
<dbReference type="OrthoDB" id="14603at2759"/>
<comment type="caution">
    <text evidence="11">The sequence shown here is derived from an EMBL/GenBank/DDBJ whole genome shotgun (WGS) entry which is preliminary data.</text>
</comment>
<evidence type="ECO:0000256" key="8">
    <source>
        <dbReference type="ARBA" id="ARBA00023136"/>
    </source>
</evidence>
<dbReference type="PANTHER" id="PTHR31586">
    <property type="entry name" value="CYTOCHROME C OXIDASE PROTEIN 20"/>
    <property type="match status" value="1"/>
</dbReference>
<evidence type="ECO:0000313" key="11">
    <source>
        <dbReference type="EMBL" id="ROV95621.1"/>
    </source>
</evidence>
<reference evidence="11 12" key="1">
    <citation type="submission" date="2015-09" db="EMBL/GenBank/DDBJ databases">
        <title>Host preference determinants of Valsa canker pathogens revealed by comparative genomics.</title>
        <authorList>
            <person name="Yin Z."/>
            <person name="Huang L."/>
        </authorList>
    </citation>
    <scope>NUCLEOTIDE SEQUENCE [LARGE SCALE GENOMIC DNA]</scope>
    <source>
        <strain evidence="11 12">YSFL</strain>
    </source>
</reference>
<comment type="subcellular location">
    <subcellularLocation>
        <location evidence="1">Mitochondrion inner membrane</location>
    </subcellularLocation>
</comment>
<keyword evidence="7" id="KW-0496">Mitochondrion</keyword>
<dbReference type="Pfam" id="PF12597">
    <property type="entry name" value="Cox20"/>
    <property type="match status" value="1"/>
</dbReference>
<name>A0A423VX97_CYTCH</name>
<evidence type="ECO:0000256" key="2">
    <source>
        <dbReference type="ARBA" id="ARBA00009575"/>
    </source>
</evidence>
<dbReference type="PANTHER" id="PTHR31586:SF1">
    <property type="entry name" value="CYTOCHROME C OXIDASE ASSEMBLY PROTEIN COX20, MITOCHONDRIAL"/>
    <property type="match status" value="1"/>
</dbReference>
<protein>
    <recommendedName>
        <fullName evidence="3">Cytochrome c oxidase assembly protein COX20, mitochondrial</fullName>
    </recommendedName>
</protein>
<keyword evidence="4" id="KW-0812">Transmembrane</keyword>
<sequence length="191" mass="20753">MSSSSSPPPPSDPQPPRGAAAPSQGTGSLKDERARQAEAAAMQRFAEVSLKSVPLPEGVDPNKRATVGEAAKMIKPEDLLKVHQAPCSREGFLTGIGSGAAVGFMRYIAGAPIPKSANWAVGSGVGISILAYEYCQYKRRLERTNMKRVVEVVSKKQAEVKKQEEEKQMQLKAAQEEAARKAAEKKWYKLW</sequence>
<proteinExistence type="inferred from homology"/>
<evidence type="ECO:0000256" key="9">
    <source>
        <dbReference type="SAM" id="Coils"/>
    </source>
</evidence>
<evidence type="ECO:0000256" key="1">
    <source>
        <dbReference type="ARBA" id="ARBA00004273"/>
    </source>
</evidence>
<evidence type="ECO:0000256" key="10">
    <source>
        <dbReference type="SAM" id="MobiDB-lite"/>
    </source>
</evidence>
<dbReference type="GO" id="GO:0033617">
    <property type="term" value="P:mitochondrial respiratory chain complex IV assembly"/>
    <property type="evidence" value="ECO:0007669"/>
    <property type="project" value="InterPro"/>
</dbReference>
<feature type="region of interest" description="Disordered" evidence="10">
    <location>
        <begin position="1"/>
        <end position="41"/>
    </location>
</feature>
<dbReference type="Proteomes" id="UP000284375">
    <property type="component" value="Unassembled WGS sequence"/>
</dbReference>
<evidence type="ECO:0000256" key="3">
    <source>
        <dbReference type="ARBA" id="ARBA00017689"/>
    </source>
</evidence>
<keyword evidence="6" id="KW-1133">Transmembrane helix</keyword>